<dbReference type="SUPFAM" id="SSF46579">
    <property type="entry name" value="Prefoldin"/>
    <property type="match status" value="1"/>
</dbReference>
<evidence type="ECO:0000259" key="4">
    <source>
        <dbReference type="Pfam" id="PF12927"/>
    </source>
</evidence>
<feature type="domain" description="DUF3835" evidence="4">
    <location>
        <begin position="512"/>
        <end position="537"/>
    </location>
</feature>
<evidence type="ECO:0000256" key="2">
    <source>
        <dbReference type="SAM" id="Coils"/>
    </source>
</evidence>
<dbReference type="PANTHER" id="PTHR12674">
    <property type="entry name" value="PREFOLDIN SUBUNIT 5"/>
    <property type="match status" value="1"/>
</dbReference>
<protein>
    <recommendedName>
        <fullName evidence="4">DUF3835 domain-containing protein</fullName>
    </recommendedName>
</protein>
<dbReference type="OMA" id="FKLKQVC"/>
<gene>
    <name evidence="5" type="primary">TBLA0G03350</name>
    <name evidence="5" type="ORF">TBLA_0G03350</name>
</gene>
<dbReference type="RefSeq" id="XP_004181791.1">
    <property type="nucleotide sequence ID" value="XM_004181743.1"/>
</dbReference>
<dbReference type="Pfam" id="PF12927">
    <property type="entry name" value="DUF3835"/>
    <property type="match status" value="2"/>
</dbReference>
<evidence type="ECO:0000313" key="5">
    <source>
        <dbReference type="EMBL" id="CCH62272.1"/>
    </source>
</evidence>
<feature type="coiled-coil region" evidence="2">
    <location>
        <begin position="508"/>
        <end position="535"/>
    </location>
</feature>
<dbReference type="GO" id="GO:0016272">
    <property type="term" value="C:prefoldin complex"/>
    <property type="evidence" value="ECO:0007669"/>
    <property type="project" value="InterPro"/>
</dbReference>
<dbReference type="PANTHER" id="PTHR12674:SF2">
    <property type="entry name" value="PREFOLDIN SUBUNIT 5"/>
    <property type="match status" value="1"/>
</dbReference>
<evidence type="ECO:0000313" key="6">
    <source>
        <dbReference type="Proteomes" id="UP000002866"/>
    </source>
</evidence>
<evidence type="ECO:0000256" key="3">
    <source>
        <dbReference type="SAM" id="MobiDB-lite"/>
    </source>
</evidence>
<keyword evidence="6" id="KW-1185">Reference proteome</keyword>
<dbReference type="GO" id="GO:0006457">
    <property type="term" value="P:protein folding"/>
    <property type="evidence" value="ECO:0007669"/>
    <property type="project" value="InterPro"/>
</dbReference>
<dbReference type="eggNOG" id="ENOG502QVS0">
    <property type="taxonomic scope" value="Eukaryota"/>
</dbReference>
<dbReference type="STRING" id="1071380.I2H7C0"/>
<dbReference type="OrthoDB" id="21413at2759"/>
<dbReference type="GO" id="GO:0051082">
    <property type="term" value="F:unfolded protein binding"/>
    <property type="evidence" value="ECO:0007669"/>
    <property type="project" value="InterPro"/>
</dbReference>
<dbReference type="Proteomes" id="UP000002866">
    <property type="component" value="Chromosome 7"/>
</dbReference>
<dbReference type="KEGG" id="tbl:TBLA_0G03350"/>
<dbReference type="GO" id="GO:0005737">
    <property type="term" value="C:cytoplasm"/>
    <property type="evidence" value="ECO:0007669"/>
    <property type="project" value="TreeGrafter"/>
</dbReference>
<dbReference type="GO" id="GO:1990115">
    <property type="term" value="P:RNA polymerase III assembly"/>
    <property type="evidence" value="ECO:0007669"/>
    <property type="project" value="TreeGrafter"/>
</dbReference>
<comment type="similarity">
    <text evidence="1">Belongs to the prefoldin subunit alpha family.</text>
</comment>
<feature type="compositionally biased region" description="Polar residues" evidence="3">
    <location>
        <begin position="978"/>
        <end position="987"/>
    </location>
</feature>
<dbReference type="EMBL" id="HE806322">
    <property type="protein sequence ID" value="CCH62272.1"/>
    <property type="molecule type" value="Genomic_DNA"/>
</dbReference>
<feature type="region of interest" description="Disordered" evidence="3">
    <location>
        <begin position="871"/>
        <end position="890"/>
    </location>
</feature>
<feature type="coiled-coil region" evidence="2">
    <location>
        <begin position="5"/>
        <end position="32"/>
    </location>
</feature>
<feature type="compositionally biased region" description="Acidic residues" evidence="3">
    <location>
        <begin position="259"/>
        <end position="268"/>
    </location>
</feature>
<dbReference type="InParanoid" id="I2H7C0"/>
<evidence type="ECO:0000256" key="1">
    <source>
        <dbReference type="ARBA" id="ARBA00010048"/>
    </source>
</evidence>
<dbReference type="AlphaFoldDB" id="I2H7C0"/>
<dbReference type="Pfam" id="PF02996">
    <property type="entry name" value="Prefoldin"/>
    <property type="match status" value="1"/>
</dbReference>
<dbReference type="InterPro" id="IPR009053">
    <property type="entry name" value="Prefoldin"/>
</dbReference>
<name>I2H7C0_HENB6</name>
<dbReference type="InterPro" id="IPR011599">
    <property type="entry name" value="PFD_alpha_archaea"/>
</dbReference>
<dbReference type="GeneID" id="14497404"/>
<dbReference type="InterPro" id="IPR004127">
    <property type="entry name" value="Prefoldin_subunit_alpha"/>
</dbReference>
<feature type="domain" description="DUF3835" evidence="4">
    <location>
        <begin position="892"/>
        <end position="978"/>
    </location>
</feature>
<organism evidence="5 6">
    <name type="scientific">Henningerozyma blattae (strain ATCC 34711 / CBS 6284 / DSM 70876 / NBRC 10599 / NRRL Y-10934 / UCD 77-7)</name>
    <name type="common">Yeast</name>
    <name type="synonym">Tetrapisispora blattae</name>
    <dbReference type="NCBI Taxonomy" id="1071380"/>
    <lineage>
        <taxon>Eukaryota</taxon>
        <taxon>Fungi</taxon>
        <taxon>Dikarya</taxon>
        <taxon>Ascomycota</taxon>
        <taxon>Saccharomycotina</taxon>
        <taxon>Saccharomycetes</taxon>
        <taxon>Saccharomycetales</taxon>
        <taxon>Saccharomycetaceae</taxon>
        <taxon>Henningerozyma</taxon>
    </lineage>
</organism>
<accession>I2H7C0</accession>
<dbReference type="GO" id="GO:1990113">
    <property type="term" value="P:RNA polymerase I assembly"/>
    <property type="evidence" value="ECO:0007669"/>
    <property type="project" value="TreeGrafter"/>
</dbReference>
<keyword evidence="2" id="KW-0175">Coiled coil</keyword>
<sequence>MDVLEQQITKTLSNLNDKKSFLEEQKVQYNAILDSVGQHFIDREATGDIDDRKERKGMVFGEVIVSEDTFYLNIGYDYYVEKQRDEILDFLKNKLYLINQAIDQFTSKIEEGNKALGDMQMFSQQEKAEEKKLDNDYEMANEEGDELFQPMEIREELDDDGNIISSSVTPHASSKKKVAELEQRILDGSTDATISSNDKSLPQQAKQSYFEKNLRGKLNRDYKKNRKKFKKIPKIEEVVDITLQDKSKSSDLTVSENDLNNDIDENDSNSDNINSFNGISKNEMYTFADLVEKLDEQDNLEDGEIDLADVAYDMDSYRGLDYSKYDDYGNDNDDADDDEVSFGDDYDYDKPARFTTVPGFARNSFMDQINQLRMARTSNDGEIVDQEESVKYEENIKTPVTPIPKKEAGKSILKSSSLSVNASSENITTTEKKKSVAFAEELDIHEIENMKSETKRNTHNFPRFSNSGSMTYEIDPHEGILTKDDFDSDLFAELLGVKRSEEIHDKYSKVVEAELEHEEEEMQNKKKRVSRFKKDRIITDPSVSTNSRDKISSNASKNSIVNYIIERNDITSNDIVEYKVTDTSKRTSADSSKKQPIEDTITERVVEDAVIERAVEDAVIERAVEDAVIERAVEDTIVERPIKDTITERAVKDNIVENPTRNTKVERAIEDTIVERVVKYGFMERAVEDTIVERAVEDTIIVGTIKDTIVEKAVEDIVTEDTVTPSISKTNPPKLSKFNKKMNSLIRPSNYTPQNSTEQLLKQLDESDNEIEETIKPSKHDTDNNQGSFPEEINDIIKKEQEKNKGIKQLPTIDYQALGDNIDDMVRAYSLGIYDGDLEEDPGTLIEKLEDFKDYNNQVEELKDEIAEFRLNSNNETKQQEADDDDDGTPMVVDIVENDIPENYQEDDVDYGLSTEKLQESITLEYHKMKEGLIGKMMSSFPEVNYENGEVEGPDEGKSLEPIDEYGNPLKTSRFRSRQISMNETIG</sequence>
<feature type="region of interest" description="Disordered" evidence="3">
    <location>
        <begin position="247"/>
        <end position="271"/>
    </location>
</feature>
<dbReference type="InterPro" id="IPR024325">
    <property type="entry name" value="DUF3835"/>
</dbReference>
<dbReference type="Gene3D" id="1.10.287.370">
    <property type="match status" value="1"/>
</dbReference>
<dbReference type="FunCoup" id="I2H7C0">
    <property type="interactions" value="144"/>
</dbReference>
<feature type="region of interest" description="Disordered" evidence="3">
    <location>
        <begin position="945"/>
        <end position="987"/>
    </location>
</feature>
<dbReference type="GO" id="GO:1990114">
    <property type="term" value="P:RNA polymerase II core complex assembly"/>
    <property type="evidence" value="ECO:0007669"/>
    <property type="project" value="TreeGrafter"/>
</dbReference>
<proteinExistence type="inferred from homology"/>
<reference evidence="5 6" key="1">
    <citation type="journal article" date="2011" name="Proc. Natl. Acad. Sci. U.S.A.">
        <title>Evolutionary erosion of yeast sex chromosomes by mating-type switching accidents.</title>
        <authorList>
            <person name="Gordon J.L."/>
            <person name="Armisen D."/>
            <person name="Proux-Wera E."/>
            <person name="Oheigeartaigh S.S."/>
            <person name="Byrne K.P."/>
            <person name="Wolfe K.H."/>
        </authorList>
    </citation>
    <scope>NUCLEOTIDE SEQUENCE [LARGE SCALE GENOMIC DNA]</scope>
    <source>
        <strain evidence="6">ATCC 34711 / CBS 6284 / DSM 70876 / NBRC 10599 / NRRL Y-10934 / UCD 77-7</strain>
    </source>
</reference>
<dbReference type="HOGENOM" id="CLU_344512_0_0_1"/>